<name>A0A0C9WGD0_9AGAM</name>
<dbReference type="OrthoDB" id="3231855at2759"/>
<dbReference type="GO" id="GO:0004519">
    <property type="term" value="F:endonuclease activity"/>
    <property type="evidence" value="ECO:0007669"/>
    <property type="project" value="TreeGrafter"/>
</dbReference>
<dbReference type="PANTHER" id="PTHR46535">
    <property type="entry name" value="NEDD4-BINDING PROTEIN 2"/>
    <property type="match status" value="1"/>
</dbReference>
<accession>A0A0C9WGD0</accession>
<organism evidence="3 4">
    <name type="scientific">Hydnomerulius pinastri MD-312</name>
    <dbReference type="NCBI Taxonomy" id="994086"/>
    <lineage>
        <taxon>Eukaryota</taxon>
        <taxon>Fungi</taxon>
        <taxon>Dikarya</taxon>
        <taxon>Basidiomycota</taxon>
        <taxon>Agaricomycotina</taxon>
        <taxon>Agaricomycetes</taxon>
        <taxon>Agaricomycetidae</taxon>
        <taxon>Boletales</taxon>
        <taxon>Boletales incertae sedis</taxon>
        <taxon>Leucogyrophana</taxon>
    </lineage>
</organism>
<dbReference type="GO" id="GO:0005634">
    <property type="term" value="C:nucleus"/>
    <property type="evidence" value="ECO:0007669"/>
    <property type="project" value="TreeGrafter"/>
</dbReference>
<keyword evidence="4" id="KW-1185">Reference proteome</keyword>
<sequence length="666" mass="72034">MTYLRVYDRTRTTRASLPHTMGSLYDTLQAEFCPPLDTSLLAALIADLEHTDSGDNLGPSPEQVEALRATLRQLAAQAAEQYENELCDELDSAHLSSQCLTTDESGSIHDFYGETTESSNASDSSVFSHQSFSSPLGFLQAALPHIPPSKLRRALSDAGAGDAGDFDMEAVVESLLTNEYLRELEERGLDGLDDQSPLSFGDESIWHRVESKKKVVSVKGKAAKKKNVRGKTITLVDIRQKQHMPATSTNGTLATPDPWTQLSSLSEHLATLLPPHPASFFQSYFHSPNHSSPAKALRAALSSIVGERSQSSPGSDTPVLFTMLDVIRDSPTYQSLDAEQRSTLYSDAQLALAATRGLGDDAIDVVWLLLELDLDLESGSLAMGVYHLPQSPMSPTSASAWISPIASPTSPKAANPFINGTMKLPSGPPQTQPPPTSKRKPVSPTTSPTTHKPSPFEWQTVPQKPPSHGVHPLALHIPAYNNKRPAGSGKVRGAGNGLGKGGTGDVGELSRPDLRRRMAESLRKRDELLKEASKAWSRGNSKTRGGEVALYFADRAREFQELARREALNEARIMVESKRYSAPDRSTIDLHGTCVSEAVVIVKEILEREGSSTVRPLRIITGRGTHSANGVGVLKPAVRSALLRDGWNVGVWDGGLVVRGRTSITV</sequence>
<feature type="domain" description="Smr" evidence="2">
    <location>
        <begin position="588"/>
        <end position="666"/>
    </location>
</feature>
<feature type="compositionally biased region" description="Pro residues" evidence="1">
    <location>
        <begin position="426"/>
        <end position="436"/>
    </location>
</feature>
<dbReference type="InterPro" id="IPR002625">
    <property type="entry name" value="Smr_dom"/>
</dbReference>
<evidence type="ECO:0000313" key="4">
    <source>
        <dbReference type="Proteomes" id="UP000053820"/>
    </source>
</evidence>
<dbReference type="SMART" id="SM01162">
    <property type="entry name" value="DUF1771"/>
    <property type="match status" value="1"/>
</dbReference>
<dbReference type="PANTHER" id="PTHR46535:SF1">
    <property type="entry name" value="NEDD4-BINDING PROTEIN 2"/>
    <property type="match status" value="1"/>
</dbReference>
<dbReference type="EMBL" id="KN839844">
    <property type="protein sequence ID" value="KIJ65212.1"/>
    <property type="molecule type" value="Genomic_DNA"/>
</dbReference>
<dbReference type="Gene3D" id="3.30.1370.110">
    <property type="match status" value="1"/>
</dbReference>
<gene>
    <name evidence="3" type="ORF">HYDPIDRAFT_181531</name>
</gene>
<dbReference type="AlphaFoldDB" id="A0A0C9WGD0"/>
<dbReference type="InterPro" id="IPR013899">
    <property type="entry name" value="DUF1771"/>
</dbReference>
<dbReference type="SMART" id="SM00463">
    <property type="entry name" value="SMR"/>
    <property type="match status" value="1"/>
</dbReference>
<dbReference type="InterPro" id="IPR036063">
    <property type="entry name" value="Smr_dom_sf"/>
</dbReference>
<dbReference type="PROSITE" id="PS50828">
    <property type="entry name" value="SMR"/>
    <property type="match status" value="1"/>
</dbReference>
<protein>
    <recommendedName>
        <fullName evidence="2">Smr domain-containing protein</fullName>
    </recommendedName>
</protein>
<evidence type="ECO:0000259" key="2">
    <source>
        <dbReference type="PROSITE" id="PS50828"/>
    </source>
</evidence>
<proteinExistence type="predicted"/>
<dbReference type="Pfam" id="PF01713">
    <property type="entry name" value="Smr"/>
    <property type="match status" value="1"/>
</dbReference>
<dbReference type="SUPFAM" id="SSF160443">
    <property type="entry name" value="SMR domain-like"/>
    <property type="match status" value="1"/>
</dbReference>
<dbReference type="Proteomes" id="UP000053820">
    <property type="component" value="Unassembled WGS sequence"/>
</dbReference>
<evidence type="ECO:0000313" key="3">
    <source>
        <dbReference type="EMBL" id="KIJ65212.1"/>
    </source>
</evidence>
<dbReference type="InterPro" id="IPR052772">
    <property type="entry name" value="Endo/PolyKinase_Domain-Protein"/>
</dbReference>
<feature type="region of interest" description="Disordered" evidence="1">
    <location>
        <begin position="412"/>
        <end position="467"/>
    </location>
</feature>
<feature type="compositionally biased region" description="Low complexity" evidence="1">
    <location>
        <begin position="442"/>
        <end position="455"/>
    </location>
</feature>
<dbReference type="CDD" id="cd14279">
    <property type="entry name" value="CUE"/>
    <property type="match status" value="1"/>
</dbReference>
<evidence type="ECO:0000256" key="1">
    <source>
        <dbReference type="SAM" id="MobiDB-lite"/>
    </source>
</evidence>
<dbReference type="HOGENOM" id="CLU_011634_0_0_1"/>
<reference evidence="3 4" key="1">
    <citation type="submission" date="2014-04" db="EMBL/GenBank/DDBJ databases">
        <title>Evolutionary Origins and Diversification of the Mycorrhizal Mutualists.</title>
        <authorList>
            <consortium name="DOE Joint Genome Institute"/>
            <consortium name="Mycorrhizal Genomics Consortium"/>
            <person name="Kohler A."/>
            <person name="Kuo A."/>
            <person name="Nagy L.G."/>
            <person name="Floudas D."/>
            <person name="Copeland A."/>
            <person name="Barry K.W."/>
            <person name="Cichocki N."/>
            <person name="Veneault-Fourrey C."/>
            <person name="LaButti K."/>
            <person name="Lindquist E.A."/>
            <person name="Lipzen A."/>
            <person name="Lundell T."/>
            <person name="Morin E."/>
            <person name="Murat C."/>
            <person name="Riley R."/>
            <person name="Ohm R."/>
            <person name="Sun H."/>
            <person name="Tunlid A."/>
            <person name="Henrissat B."/>
            <person name="Grigoriev I.V."/>
            <person name="Hibbett D.S."/>
            <person name="Martin F."/>
        </authorList>
    </citation>
    <scope>NUCLEOTIDE SEQUENCE [LARGE SCALE GENOMIC DNA]</scope>
    <source>
        <strain evidence="3 4">MD-312</strain>
    </source>
</reference>